<evidence type="ECO:0008006" key="4">
    <source>
        <dbReference type="Google" id="ProtNLM"/>
    </source>
</evidence>
<dbReference type="Gene3D" id="3.40.50.1110">
    <property type="entry name" value="SGNH hydrolase"/>
    <property type="match status" value="1"/>
</dbReference>
<proteinExistence type="predicted"/>
<dbReference type="EMBL" id="FOSW01000002">
    <property type="protein sequence ID" value="SFK55083.1"/>
    <property type="molecule type" value="Genomic_DNA"/>
</dbReference>
<dbReference type="Proteomes" id="UP000199152">
    <property type="component" value="Unassembled WGS sequence"/>
</dbReference>
<dbReference type="SUPFAM" id="SSF52266">
    <property type="entry name" value="SGNH hydrolase"/>
    <property type="match status" value="1"/>
</dbReference>
<protein>
    <recommendedName>
        <fullName evidence="4">GDSL-like Lipase/Acylhydrolase</fullName>
    </recommendedName>
</protein>
<dbReference type="OrthoDB" id="9764164at2"/>
<evidence type="ECO:0000313" key="3">
    <source>
        <dbReference type="Proteomes" id="UP000199152"/>
    </source>
</evidence>
<dbReference type="InterPro" id="IPR036514">
    <property type="entry name" value="SGNH_hydro_sf"/>
</dbReference>
<dbReference type="STRING" id="504800.SAMN04488085_102212"/>
<evidence type="ECO:0000313" key="2">
    <source>
        <dbReference type="EMBL" id="SFK55083.1"/>
    </source>
</evidence>
<gene>
    <name evidence="2" type="ORF">SAMN04488085_102212</name>
</gene>
<keyword evidence="3" id="KW-1185">Reference proteome</keyword>
<dbReference type="AlphaFoldDB" id="A0A1I4AFM1"/>
<accession>A0A1I4AFM1</accession>
<sequence length="542" mass="60611">MPPAADRVPPGTPEDVRGQAEQPEARAPQFDPTLGIAVPHQPRRGTPPHRLVVLGDSLSHGFQSGAVYHTDVSWPAIVAHELGWLDEYRYPVYGGPGGLPLNIELLLRHLEERFGPRIGLWELPMALFAARSFMDGVEDYWERGPGRVPPKVDRYNHDLAIYGWDLRDALSRTAAMAEQAIERPNDSLLDQIVENDSARAALRVFPHWNAEVRRQTLLEAAAALGRDHDGTAECGIETLVVFLGANNALRSVVDLRVRWTEDDFRDLDRKGRYTVWRPEHFAAELAEVVRAVQAISARHTIWCTVPHVTIPPVTRGIGHKVRPGSRYFPYYARPWVRDDQFDPTRDRHLTEQHARAIDAAIDLYNADIERVVRNARTGSRRRPPRDWFLFDVAGLLDRLASRRYIADPNARPSWWTPYPLPSALAALDPPPDSRFLIGDGTGGRAAGGLFSLDGVHPTTVGYGVVAQEVVSILQLAGVPFHDPSGHPRVGPVLVDFDRLLRRDTLVNHPPQNLGATLDVLGWADENLGWVARALAWRPTPRH</sequence>
<name>A0A1I4AFM1_9ACTN</name>
<evidence type="ECO:0000256" key="1">
    <source>
        <dbReference type="SAM" id="MobiDB-lite"/>
    </source>
</evidence>
<dbReference type="InParanoid" id="A0A1I4AFM1"/>
<feature type="region of interest" description="Disordered" evidence="1">
    <location>
        <begin position="1"/>
        <end position="48"/>
    </location>
</feature>
<organism evidence="2 3">
    <name type="scientific">Geodermatophilus ruber</name>
    <dbReference type="NCBI Taxonomy" id="504800"/>
    <lineage>
        <taxon>Bacteria</taxon>
        <taxon>Bacillati</taxon>
        <taxon>Actinomycetota</taxon>
        <taxon>Actinomycetes</taxon>
        <taxon>Geodermatophilales</taxon>
        <taxon>Geodermatophilaceae</taxon>
        <taxon>Geodermatophilus</taxon>
    </lineage>
</organism>
<reference evidence="2 3" key="1">
    <citation type="submission" date="2016-10" db="EMBL/GenBank/DDBJ databases">
        <authorList>
            <person name="de Groot N.N."/>
        </authorList>
    </citation>
    <scope>NUCLEOTIDE SEQUENCE [LARGE SCALE GENOMIC DNA]</scope>
    <source>
        <strain evidence="2 3">DSM 45317</strain>
    </source>
</reference>
<dbReference type="RefSeq" id="WP_091321416.1">
    <property type="nucleotide sequence ID" value="NZ_FOSW01000002.1"/>
</dbReference>